<proteinExistence type="predicted"/>
<protein>
    <submittedName>
        <fullName evidence="2">Uncharacterized protein</fullName>
    </submittedName>
</protein>
<name>A0A7E4ZSL0_PANRE</name>
<dbReference type="WBParaSite" id="Pan_g15035.t1">
    <property type="protein sequence ID" value="Pan_g15035.t1"/>
    <property type="gene ID" value="Pan_g15035"/>
</dbReference>
<accession>A0A7E4ZSL0</accession>
<evidence type="ECO:0000313" key="1">
    <source>
        <dbReference type="Proteomes" id="UP000492821"/>
    </source>
</evidence>
<sequence>MIIRPISPLSRVSDRFSIVARQSLMSIIHVHTPALGNSGRGKKDLATSNLPPPIKGTVAPELGLGSFFKQPIAHGKPDRAPEGCPANATLCADDDVDVEPNLNQYAMLTRCCS</sequence>
<reference evidence="2" key="2">
    <citation type="submission" date="2020-10" db="UniProtKB">
        <authorList>
            <consortium name="WormBaseParasite"/>
        </authorList>
    </citation>
    <scope>IDENTIFICATION</scope>
</reference>
<organism evidence="1 2">
    <name type="scientific">Panagrellus redivivus</name>
    <name type="common">Microworm</name>
    <dbReference type="NCBI Taxonomy" id="6233"/>
    <lineage>
        <taxon>Eukaryota</taxon>
        <taxon>Metazoa</taxon>
        <taxon>Ecdysozoa</taxon>
        <taxon>Nematoda</taxon>
        <taxon>Chromadorea</taxon>
        <taxon>Rhabditida</taxon>
        <taxon>Tylenchina</taxon>
        <taxon>Panagrolaimomorpha</taxon>
        <taxon>Panagrolaimoidea</taxon>
        <taxon>Panagrolaimidae</taxon>
        <taxon>Panagrellus</taxon>
    </lineage>
</organism>
<keyword evidence="1" id="KW-1185">Reference proteome</keyword>
<evidence type="ECO:0000313" key="2">
    <source>
        <dbReference type="WBParaSite" id="Pan_g15035.t1"/>
    </source>
</evidence>
<dbReference type="AlphaFoldDB" id="A0A7E4ZSL0"/>
<reference evidence="1" key="1">
    <citation type="journal article" date="2013" name="Genetics">
        <title>The draft genome and transcriptome of Panagrellus redivivus are shaped by the harsh demands of a free-living lifestyle.</title>
        <authorList>
            <person name="Srinivasan J."/>
            <person name="Dillman A.R."/>
            <person name="Macchietto M.G."/>
            <person name="Heikkinen L."/>
            <person name="Lakso M."/>
            <person name="Fracchia K.M."/>
            <person name="Antoshechkin I."/>
            <person name="Mortazavi A."/>
            <person name="Wong G."/>
            <person name="Sternberg P.W."/>
        </authorList>
    </citation>
    <scope>NUCLEOTIDE SEQUENCE [LARGE SCALE GENOMIC DNA]</scope>
    <source>
        <strain evidence="1">MT8872</strain>
    </source>
</reference>
<dbReference type="Proteomes" id="UP000492821">
    <property type="component" value="Unassembled WGS sequence"/>
</dbReference>